<feature type="compositionally biased region" description="Basic and acidic residues" evidence="1">
    <location>
        <begin position="409"/>
        <end position="424"/>
    </location>
</feature>
<feature type="compositionally biased region" description="Low complexity" evidence="1">
    <location>
        <begin position="35"/>
        <end position="59"/>
    </location>
</feature>
<dbReference type="InterPro" id="IPR032801">
    <property type="entry name" value="PXL2A/B/C"/>
</dbReference>
<name>A0AAV9HA34_9PEZI</name>
<dbReference type="PANTHER" id="PTHR28630:SF3">
    <property type="entry name" value="PEROXIREDOXIN-LIKE 2C"/>
    <property type="match status" value="1"/>
</dbReference>
<dbReference type="Pfam" id="PF13911">
    <property type="entry name" value="AhpC-TSA_2"/>
    <property type="match status" value="1"/>
</dbReference>
<dbReference type="EMBL" id="MU865124">
    <property type="protein sequence ID" value="KAK4457283.1"/>
    <property type="molecule type" value="Genomic_DNA"/>
</dbReference>
<dbReference type="AlphaFoldDB" id="A0AAV9HA34"/>
<dbReference type="InterPro" id="IPR036249">
    <property type="entry name" value="Thioredoxin-like_sf"/>
</dbReference>
<accession>A0AAV9HA34</accession>
<feature type="compositionally biased region" description="Low complexity" evidence="1">
    <location>
        <begin position="102"/>
        <end position="112"/>
    </location>
</feature>
<dbReference type="Proteomes" id="UP001321749">
    <property type="component" value="Unassembled WGS sequence"/>
</dbReference>
<reference evidence="2" key="1">
    <citation type="journal article" date="2023" name="Mol. Phylogenet. Evol.">
        <title>Genome-scale phylogeny and comparative genomics of the fungal order Sordariales.</title>
        <authorList>
            <person name="Hensen N."/>
            <person name="Bonometti L."/>
            <person name="Westerberg I."/>
            <person name="Brannstrom I.O."/>
            <person name="Guillou S."/>
            <person name="Cros-Aarteil S."/>
            <person name="Calhoun S."/>
            <person name="Haridas S."/>
            <person name="Kuo A."/>
            <person name="Mondo S."/>
            <person name="Pangilinan J."/>
            <person name="Riley R."/>
            <person name="LaButti K."/>
            <person name="Andreopoulos B."/>
            <person name="Lipzen A."/>
            <person name="Chen C."/>
            <person name="Yan M."/>
            <person name="Daum C."/>
            <person name="Ng V."/>
            <person name="Clum A."/>
            <person name="Steindorff A."/>
            <person name="Ohm R.A."/>
            <person name="Martin F."/>
            <person name="Silar P."/>
            <person name="Natvig D.O."/>
            <person name="Lalanne C."/>
            <person name="Gautier V."/>
            <person name="Ament-Velasquez S.L."/>
            <person name="Kruys A."/>
            <person name="Hutchinson M.I."/>
            <person name="Powell A.J."/>
            <person name="Barry K."/>
            <person name="Miller A.N."/>
            <person name="Grigoriev I.V."/>
            <person name="Debuchy R."/>
            <person name="Gladieux P."/>
            <person name="Hiltunen Thoren M."/>
            <person name="Johannesson H."/>
        </authorList>
    </citation>
    <scope>NUCLEOTIDE SEQUENCE</scope>
    <source>
        <strain evidence="2">PSN324</strain>
    </source>
</reference>
<dbReference type="PANTHER" id="PTHR28630">
    <property type="match status" value="1"/>
</dbReference>
<protein>
    <submittedName>
        <fullName evidence="2">AhpC/TSA antioxidant enzyme-domain-containing protein</fullName>
    </submittedName>
</protein>
<evidence type="ECO:0000313" key="2">
    <source>
        <dbReference type="EMBL" id="KAK4457283.1"/>
    </source>
</evidence>
<keyword evidence="3" id="KW-1185">Reference proteome</keyword>
<reference evidence="2" key="2">
    <citation type="submission" date="2023-06" db="EMBL/GenBank/DDBJ databases">
        <authorList>
            <consortium name="Lawrence Berkeley National Laboratory"/>
            <person name="Mondo S.J."/>
            <person name="Hensen N."/>
            <person name="Bonometti L."/>
            <person name="Westerberg I."/>
            <person name="Brannstrom I.O."/>
            <person name="Guillou S."/>
            <person name="Cros-Aarteil S."/>
            <person name="Calhoun S."/>
            <person name="Haridas S."/>
            <person name="Kuo A."/>
            <person name="Pangilinan J."/>
            <person name="Riley R."/>
            <person name="Labutti K."/>
            <person name="Andreopoulos B."/>
            <person name="Lipzen A."/>
            <person name="Chen C."/>
            <person name="Yanf M."/>
            <person name="Daum C."/>
            <person name="Ng V."/>
            <person name="Clum A."/>
            <person name="Steindorff A."/>
            <person name="Ohm R."/>
            <person name="Martin F."/>
            <person name="Silar P."/>
            <person name="Natvig D."/>
            <person name="Lalanne C."/>
            <person name="Gautier V."/>
            <person name="Ament-Velasquez S.L."/>
            <person name="Kruys A."/>
            <person name="Hutchinson M.I."/>
            <person name="Powell A.J."/>
            <person name="Barry K."/>
            <person name="Miller A.N."/>
            <person name="Grigoriev I.V."/>
            <person name="Debuchy R."/>
            <person name="Gladieux P."/>
            <person name="Thoren M.H."/>
            <person name="Johannesson H."/>
        </authorList>
    </citation>
    <scope>NUCLEOTIDE SEQUENCE</scope>
    <source>
        <strain evidence="2">PSN324</strain>
    </source>
</reference>
<feature type="compositionally biased region" description="Basic and acidic residues" evidence="1">
    <location>
        <begin position="445"/>
        <end position="468"/>
    </location>
</feature>
<dbReference type="SUPFAM" id="SSF52833">
    <property type="entry name" value="Thioredoxin-like"/>
    <property type="match status" value="1"/>
</dbReference>
<feature type="region of interest" description="Disordered" evidence="1">
    <location>
        <begin position="327"/>
        <end position="366"/>
    </location>
</feature>
<sequence length="468" mass="50325">MTSSTETAQPPATEATTTTKRLSGGSESGAKPAETSTSSAATPPQTTTMTTTTTTATPTRIPPVRKPVAAPSQTEERPSTAASTDSKRSPPPISTSNLSEKNGPPSGGSNSSDKAGAEGAAPPSHDDQDGTNPLDFAGSVDTTNLHQLPTLDTIKKIDKHLVLDRNGKSHTFRSLYTGRHVARRVLVIFVRHFYCGNCQQYLNVLSRALPPQLLLSLPIPTFIVVIGCGDPGLIDMYVSETSCPFPVYADPTRKLYQELGMVRTLALGQRPAYMQSHIIKSSVTSVFQGLKQIKSGLALKGGDQRQIGGEFLFEPLDMAVSPLLERGPILGRDDKDEAGPEQGIRHRDSETPSIDGKNMELGGDGSEGVDKGVVWCHRMRNTRDHAEIPELMEVLGVEEGMLAGLGLGEEPKGEKEKERWEKARRERKGTGFGGKRASGMFGGGGEKEKEKEKEKDRVGDLGKVEKVI</sequence>
<gene>
    <name evidence="2" type="ORF">QBC42DRAFT_213026</name>
</gene>
<evidence type="ECO:0000256" key="1">
    <source>
        <dbReference type="SAM" id="MobiDB-lite"/>
    </source>
</evidence>
<feature type="compositionally biased region" description="Basic and acidic residues" evidence="1">
    <location>
        <begin position="331"/>
        <end position="350"/>
    </location>
</feature>
<dbReference type="Gene3D" id="3.40.30.10">
    <property type="entry name" value="Glutaredoxin"/>
    <property type="match status" value="1"/>
</dbReference>
<feature type="compositionally biased region" description="Low complexity" evidence="1">
    <location>
        <begin position="1"/>
        <end position="19"/>
    </location>
</feature>
<proteinExistence type="predicted"/>
<feature type="region of interest" description="Disordered" evidence="1">
    <location>
        <begin position="405"/>
        <end position="468"/>
    </location>
</feature>
<feature type="region of interest" description="Disordered" evidence="1">
    <location>
        <begin position="1"/>
        <end position="140"/>
    </location>
</feature>
<evidence type="ECO:0000313" key="3">
    <source>
        <dbReference type="Proteomes" id="UP001321749"/>
    </source>
</evidence>
<comment type="caution">
    <text evidence="2">The sequence shown here is derived from an EMBL/GenBank/DDBJ whole genome shotgun (WGS) entry which is preliminary data.</text>
</comment>
<dbReference type="FunFam" id="3.40.30.10:FF:000404">
    <property type="entry name" value="WGS project CABT00000000 data, contig 2.14"/>
    <property type="match status" value="1"/>
</dbReference>
<dbReference type="CDD" id="cd02970">
    <property type="entry name" value="PRX_like2"/>
    <property type="match status" value="1"/>
</dbReference>
<feature type="compositionally biased region" description="Gly residues" evidence="1">
    <location>
        <begin position="430"/>
        <end position="444"/>
    </location>
</feature>
<organism evidence="2 3">
    <name type="scientific">Cladorrhinum samala</name>
    <dbReference type="NCBI Taxonomy" id="585594"/>
    <lineage>
        <taxon>Eukaryota</taxon>
        <taxon>Fungi</taxon>
        <taxon>Dikarya</taxon>
        <taxon>Ascomycota</taxon>
        <taxon>Pezizomycotina</taxon>
        <taxon>Sordariomycetes</taxon>
        <taxon>Sordariomycetidae</taxon>
        <taxon>Sordariales</taxon>
        <taxon>Podosporaceae</taxon>
        <taxon>Cladorrhinum</taxon>
    </lineage>
</organism>